<feature type="compositionally biased region" description="Basic and acidic residues" evidence="1">
    <location>
        <begin position="776"/>
        <end position="789"/>
    </location>
</feature>
<evidence type="ECO:0000256" key="1">
    <source>
        <dbReference type="SAM" id="MobiDB-lite"/>
    </source>
</evidence>
<feature type="region of interest" description="Disordered" evidence="1">
    <location>
        <begin position="598"/>
        <end position="627"/>
    </location>
</feature>
<feature type="region of interest" description="Disordered" evidence="1">
    <location>
        <begin position="741"/>
        <end position="884"/>
    </location>
</feature>
<feature type="compositionally biased region" description="Polar residues" evidence="1">
    <location>
        <begin position="335"/>
        <end position="349"/>
    </location>
</feature>
<sequence>MFFSYIFFPLYFIIFITFFQHLNLCWSNPIKHIDNIHHQHSNHNNNNNQNEQQQQQQEKIEKNDNLTESESILNIFDTNWRPQFLLSDHNNKLDIQINQPQQQQQQQSPPSPTTTTTNLQQQQQQQFLPDLSLSLEPPNSLSLLSGQPEFSMLNYPQSSSSLSLLSQTLPLFSPTTYSLDEFQTFGLPTLSDLSNDWSKFENNNNNRPNNDCADSKRISNQQPIESNRPCLSSSNGNRGNHDDNNKSLKSNEPLSSSNIEQCDDKENNDDNDNDYYDPNGDDDDNYDPNNNDPNDDQNEQQEQPEEEEEDTEHPDDDNPLPYDPFEYLNRHRKSIQSNEKINNDGSQNYIEELPESSSSSSSPANDLEKIDENDNNKDKDDQDSINVKDNPVDSSQSDNEPNDGDSNANETSESPSTNEKEQESEPESESETDQDPEDIRDDFDNQFDTKTATKNEPRGDESDGEDESPSDSSSSSLSNPENPENQEDDDRDDDDDDDDDRDESIPIPVIEKKIPQKLQQHHRIKRNIAFWKPILNELKSSESIQSNFINHPSNQQSLSSTMSMDINDHSPMKEFDDEIHYHSKPYPHYHTYYRERRKSKHNDVDDHPSEMQQTVPYTNVDNGENDDYRYHRQRQPYYQPSRYRKTRTKQKSQYPYHTLPFVYTNLDDYNDHNGDHHNNGDLESINRSPSPSLWSWSDFSNPLNENEFYDPQSFRMNHFYPLSSNDFDSHSFMGDPYLYQPSLAPPSPPPPLSTQYLPASVSFGDPFDDYQSNRSPDYHHHNHDHDHHNHDHHNHDHHNHDYHNHDHHNHHHNNHDHHSPPENYRNNNENENNDNDDNSTPLPDSHEIDHENPSLDNQYNDPSNNDNGNNNNNNNGDDDDDEPETIVTSEQTDLEFDDNDPRQDVNYNNNNVPLLNYRKIIHYNNNNNGKQQQQHWKPNKNKVKRIKNIGFRQRNL</sequence>
<feature type="compositionally biased region" description="Basic residues" evidence="1">
    <location>
        <begin position="805"/>
        <end position="815"/>
    </location>
</feature>
<feature type="compositionally biased region" description="Basic and acidic residues" evidence="1">
    <location>
        <begin position="451"/>
        <end position="461"/>
    </location>
</feature>
<feature type="compositionally biased region" description="Pro residues" evidence="1">
    <location>
        <begin position="743"/>
        <end position="752"/>
    </location>
</feature>
<feature type="compositionally biased region" description="Polar residues" evidence="1">
    <location>
        <begin position="247"/>
        <end position="260"/>
    </location>
</feature>
<feature type="region of interest" description="Disordered" evidence="1">
    <location>
        <begin position="99"/>
        <end position="126"/>
    </location>
</feature>
<feature type="compositionally biased region" description="Low complexity" evidence="1">
    <location>
        <begin position="42"/>
        <end position="57"/>
    </location>
</feature>
<protein>
    <recommendedName>
        <fullName evidence="4">GATA zinc finger domain-containing protein 14-like</fullName>
    </recommendedName>
</protein>
<organism evidence="2 3">
    <name type="scientific">Dermatophagoides pteronyssinus</name>
    <name type="common">European house dust mite</name>
    <dbReference type="NCBI Taxonomy" id="6956"/>
    <lineage>
        <taxon>Eukaryota</taxon>
        <taxon>Metazoa</taxon>
        <taxon>Ecdysozoa</taxon>
        <taxon>Arthropoda</taxon>
        <taxon>Chelicerata</taxon>
        <taxon>Arachnida</taxon>
        <taxon>Acari</taxon>
        <taxon>Acariformes</taxon>
        <taxon>Sarcoptiformes</taxon>
        <taxon>Astigmata</taxon>
        <taxon>Psoroptidia</taxon>
        <taxon>Analgoidea</taxon>
        <taxon>Pyroglyphidae</taxon>
        <taxon>Dermatophagoidinae</taxon>
        <taxon>Dermatophagoides</taxon>
    </lineage>
</organism>
<feature type="region of interest" description="Disordered" evidence="1">
    <location>
        <begin position="37"/>
        <end position="62"/>
    </location>
</feature>
<feature type="compositionally biased region" description="Low complexity" evidence="1">
    <location>
        <begin position="470"/>
        <end position="483"/>
    </location>
</feature>
<feature type="compositionally biased region" description="Acidic residues" evidence="1">
    <location>
        <begin position="293"/>
        <end position="318"/>
    </location>
</feature>
<evidence type="ECO:0000313" key="3">
    <source>
        <dbReference type="Proteomes" id="UP000887458"/>
    </source>
</evidence>
<evidence type="ECO:0000313" key="2">
    <source>
        <dbReference type="EMBL" id="KAH9417342.1"/>
    </source>
</evidence>
<reference evidence="2 3" key="2">
    <citation type="journal article" date="2022" name="Mol. Biol. Evol.">
        <title>Comparative Genomics Reveals Insights into the Divergent Evolution of Astigmatic Mites and Household Pest Adaptations.</title>
        <authorList>
            <person name="Xiong Q."/>
            <person name="Wan A.T."/>
            <person name="Liu X."/>
            <person name="Fung C.S."/>
            <person name="Xiao X."/>
            <person name="Malainual N."/>
            <person name="Hou J."/>
            <person name="Wang L."/>
            <person name="Wang M."/>
            <person name="Yang K.Y."/>
            <person name="Cui Y."/>
            <person name="Leung E.L."/>
            <person name="Nong W."/>
            <person name="Shin S.K."/>
            <person name="Au S.W."/>
            <person name="Jeong K.Y."/>
            <person name="Chew F.T."/>
            <person name="Hui J.H."/>
            <person name="Leung T.F."/>
            <person name="Tungtrongchitr A."/>
            <person name="Zhong N."/>
            <person name="Liu Z."/>
            <person name="Tsui S.K."/>
        </authorList>
    </citation>
    <scope>NUCLEOTIDE SEQUENCE [LARGE SCALE GENOMIC DNA]</scope>
    <source>
        <strain evidence="2">Derp</strain>
    </source>
</reference>
<feature type="compositionally biased region" description="Polar residues" evidence="1">
    <location>
        <begin position="392"/>
        <end position="415"/>
    </location>
</feature>
<proteinExistence type="predicted"/>
<feature type="compositionally biased region" description="Low complexity" evidence="1">
    <location>
        <begin position="856"/>
        <end position="875"/>
    </location>
</feature>
<evidence type="ECO:0008006" key="4">
    <source>
        <dbReference type="Google" id="ProtNLM"/>
    </source>
</evidence>
<feature type="compositionally biased region" description="Acidic residues" evidence="1">
    <location>
        <begin position="261"/>
        <end position="286"/>
    </location>
</feature>
<feature type="compositionally biased region" description="Polar residues" evidence="1">
    <location>
        <begin position="610"/>
        <end position="622"/>
    </location>
</feature>
<accession>A0ABQ8J4C2</accession>
<name>A0ABQ8J4C2_DERPT</name>
<feature type="compositionally biased region" description="Basic and acidic residues" evidence="1">
    <location>
        <begin position="366"/>
        <end position="382"/>
    </location>
</feature>
<feature type="compositionally biased region" description="Acidic residues" evidence="1">
    <location>
        <begin position="484"/>
        <end position="502"/>
    </location>
</feature>
<dbReference type="Proteomes" id="UP000887458">
    <property type="component" value="Unassembled WGS sequence"/>
</dbReference>
<feature type="region of interest" description="Disordered" evidence="1">
    <location>
        <begin position="201"/>
        <end position="508"/>
    </location>
</feature>
<feature type="compositionally biased region" description="Polar residues" evidence="1">
    <location>
        <begin position="218"/>
        <end position="238"/>
    </location>
</feature>
<feature type="compositionally biased region" description="Acidic residues" evidence="1">
    <location>
        <begin position="424"/>
        <end position="445"/>
    </location>
</feature>
<gene>
    <name evidence="2" type="ORF">DERP_007339</name>
</gene>
<dbReference type="EMBL" id="NJHN03000077">
    <property type="protein sequence ID" value="KAH9417342.1"/>
    <property type="molecule type" value="Genomic_DNA"/>
</dbReference>
<comment type="caution">
    <text evidence="2">The sequence shown here is derived from an EMBL/GenBank/DDBJ whole genome shotgun (WGS) entry which is preliminary data.</text>
</comment>
<reference evidence="2 3" key="1">
    <citation type="journal article" date="2018" name="J. Allergy Clin. Immunol.">
        <title>High-quality assembly of Dermatophagoides pteronyssinus genome and transcriptome reveals a wide range of novel allergens.</title>
        <authorList>
            <person name="Liu X.Y."/>
            <person name="Yang K.Y."/>
            <person name="Wang M.Q."/>
            <person name="Kwok J.S."/>
            <person name="Zeng X."/>
            <person name="Yang Z."/>
            <person name="Xiao X.J."/>
            <person name="Lau C.P."/>
            <person name="Li Y."/>
            <person name="Huang Z.M."/>
            <person name="Ba J.G."/>
            <person name="Yim A.K."/>
            <person name="Ouyang C.Y."/>
            <person name="Ngai S.M."/>
            <person name="Chan T.F."/>
            <person name="Leung E.L."/>
            <person name="Liu L."/>
            <person name="Liu Z.G."/>
            <person name="Tsui S.K."/>
        </authorList>
    </citation>
    <scope>NUCLEOTIDE SEQUENCE [LARGE SCALE GENOMIC DNA]</scope>
    <source>
        <strain evidence="2">Derp</strain>
    </source>
</reference>
<keyword evidence="3" id="KW-1185">Reference proteome</keyword>
<feature type="compositionally biased region" description="Basic and acidic residues" evidence="1">
    <location>
        <begin position="844"/>
        <end position="853"/>
    </location>
</feature>